<accession>A0A0K2UY66</accession>
<reference evidence="1" key="1">
    <citation type="submission" date="2014-05" db="EMBL/GenBank/DDBJ databases">
        <authorList>
            <person name="Chronopoulou M."/>
        </authorList>
    </citation>
    <scope>NUCLEOTIDE SEQUENCE</scope>
    <source>
        <tissue evidence="1">Whole organism</tissue>
    </source>
</reference>
<organism evidence="1">
    <name type="scientific">Lepeophtheirus salmonis</name>
    <name type="common">Salmon louse</name>
    <name type="synonym">Caligus salmonis</name>
    <dbReference type="NCBI Taxonomy" id="72036"/>
    <lineage>
        <taxon>Eukaryota</taxon>
        <taxon>Metazoa</taxon>
        <taxon>Ecdysozoa</taxon>
        <taxon>Arthropoda</taxon>
        <taxon>Crustacea</taxon>
        <taxon>Multicrustacea</taxon>
        <taxon>Hexanauplia</taxon>
        <taxon>Copepoda</taxon>
        <taxon>Siphonostomatoida</taxon>
        <taxon>Caligidae</taxon>
        <taxon>Lepeophtheirus</taxon>
    </lineage>
</organism>
<evidence type="ECO:0000313" key="1">
    <source>
        <dbReference type="EMBL" id="CDW43015.1"/>
    </source>
</evidence>
<feature type="non-terminal residue" evidence="1">
    <location>
        <position position="1"/>
    </location>
</feature>
<protein>
    <submittedName>
        <fullName evidence="1">Uncharacterized protein</fullName>
    </submittedName>
</protein>
<sequence length="92" mass="10887">NRISSAKYQLLIISLCTSFLLLRSWVRFNFEQSQHIIRAKAFPLLQHVGSIPFFWSLRWVRLFRCNSRKVDNIVEKNACKEKGEKKTYGIIV</sequence>
<proteinExistence type="predicted"/>
<dbReference type="EMBL" id="HACA01025654">
    <property type="protein sequence ID" value="CDW43015.1"/>
    <property type="molecule type" value="Transcribed_RNA"/>
</dbReference>
<name>A0A0K2UY66_LEPSM</name>
<dbReference type="AlphaFoldDB" id="A0A0K2UY66"/>